<keyword evidence="1" id="KW-1133">Transmembrane helix</keyword>
<evidence type="ECO:0000256" key="1">
    <source>
        <dbReference type="SAM" id="Phobius"/>
    </source>
</evidence>
<feature type="transmembrane region" description="Helical" evidence="1">
    <location>
        <begin position="20"/>
        <end position="37"/>
    </location>
</feature>
<feature type="transmembrane region" description="Helical" evidence="1">
    <location>
        <begin position="93"/>
        <end position="113"/>
    </location>
</feature>
<reference evidence="2 3" key="1">
    <citation type="submission" date="2019-02" db="EMBL/GenBank/DDBJ databases">
        <title>Deep-cultivation of Planctomycetes and their phenomic and genomic characterization uncovers novel biology.</title>
        <authorList>
            <person name="Wiegand S."/>
            <person name="Jogler M."/>
            <person name="Boedeker C."/>
            <person name="Pinto D."/>
            <person name="Vollmers J."/>
            <person name="Rivas-Marin E."/>
            <person name="Kohn T."/>
            <person name="Peeters S.H."/>
            <person name="Heuer A."/>
            <person name="Rast P."/>
            <person name="Oberbeckmann S."/>
            <person name="Bunk B."/>
            <person name="Jeske O."/>
            <person name="Meyerdierks A."/>
            <person name="Storesund J.E."/>
            <person name="Kallscheuer N."/>
            <person name="Luecker S."/>
            <person name="Lage O.M."/>
            <person name="Pohl T."/>
            <person name="Merkel B.J."/>
            <person name="Hornburger P."/>
            <person name="Mueller R.-W."/>
            <person name="Bruemmer F."/>
            <person name="Labrenz M."/>
            <person name="Spormann A.M."/>
            <person name="Op Den Camp H."/>
            <person name="Overmann J."/>
            <person name="Amann R."/>
            <person name="Jetten M.S.M."/>
            <person name="Mascher T."/>
            <person name="Medema M.H."/>
            <person name="Devos D.P."/>
            <person name="Kaster A.-K."/>
            <person name="Ovreas L."/>
            <person name="Rohde M."/>
            <person name="Galperin M.Y."/>
            <person name="Jogler C."/>
        </authorList>
    </citation>
    <scope>NUCLEOTIDE SEQUENCE [LARGE SCALE GENOMIC DNA]</scope>
    <source>
        <strain evidence="2 3">Pla123a</strain>
    </source>
</reference>
<feature type="transmembrane region" description="Helical" evidence="1">
    <location>
        <begin position="49"/>
        <end position="73"/>
    </location>
</feature>
<dbReference type="Pfam" id="PF04238">
    <property type="entry name" value="DUF420"/>
    <property type="match status" value="1"/>
</dbReference>
<organism evidence="2 3">
    <name type="scientific">Posidoniimonas polymericola</name>
    <dbReference type="NCBI Taxonomy" id="2528002"/>
    <lineage>
        <taxon>Bacteria</taxon>
        <taxon>Pseudomonadati</taxon>
        <taxon>Planctomycetota</taxon>
        <taxon>Planctomycetia</taxon>
        <taxon>Pirellulales</taxon>
        <taxon>Lacipirellulaceae</taxon>
        <taxon>Posidoniimonas</taxon>
    </lineage>
</organism>
<evidence type="ECO:0000313" key="2">
    <source>
        <dbReference type="EMBL" id="TWT77346.1"/>
    </source>
</evidence>
<dbReference type="RefSeq" id="WP_146586406.1">
    <property type="nucleotide sequence ID" value="NZ_SJPO01000004.1"/>
</dbReference>
<dbReference type="Proteomes" id="UP000318478">
    <property type="component" value="Unassembled WGS sequence"/>
</dbReference>
<sequence>MDFPGPDGFLGTRASLMLDVVVLAMAVVLVALAWSVLQVKRGNFQLHKWTQVGLTVALIVAVLAFEIEMRLYGWEERSAGELGGQASPLTWQVLYVHLVFAVTSFFLWPAVAWRALRRFPSPPAPGEHSRSHIFWARLAAIIMTLTAVTGWTFYCVAFVR</sequence>
<accession>A0A5C5YR04</accession>
<proteinExistence type="predicted"/>
<keyword evidence="1" id="KW-0472">Membrane</keyword>
<dbReference type="EMBL" id="SJPO01000004">
    <property type="protein sequence ID" value="TWT77346.1"/>
    <property type="molecule type" value="Genomic_DNA"/>
</dbReference>
<feature type="transmembrane region" description="Helical" evidence="1">
    <location>
        <begin position="134"/>
        <end position="159"/>
    </location>
</feature>
<gene>
    <name evidence="2" type="ORF">Pla123a_20070</name>
</gene>
<protein>
    <recommendedName>
        <fullName evidence="4">DUF420 domain-containing protein</fullName>
    </recommendedName>
</protein>
<evidence type="ECO:0000313" key="3">
    <source>
        <dbReference type="Proteomes" id="UP000318478"/>
    </source>
</evidence>
<name>A0A5C5YR04_9BACT</name>
<comment type="caution">
    <text evidence="2">The sequence shown here is derived from an EMBL/GenBank/DDBJ whole genome shotgun (WGS) entry which is preliminary data.</text>
</comment>
<evidence type="ECO:0008006" key="4">
    <source>
        <dbReference type="Google" id="ProtNLM"/>
    </source>
</evidence>
<dbReference type="OrthoDB" id="271768at2"/>
<keyword evidence="3" id="KW-1185">Reference proteome</keyword>
<dbReference type="InterPro" id="IPR007352">
    <property type="entry name" value="DUF420"/>
</dbReference>
<dbReference type="AlphaFoldDB" id="A0A5C5YR04"/>
<keyword evidence="1" id="KW-0812">Transmembrane</keyword>